<dbReference type="Gene3D" id="3.90.1310.10">
    <property type="entry name" value="Penicillin-binding protein 2a (Domain 2)"/>
    <property type="match status" value="1"/>
</dbReference>
<dbReference type="Proteomes" id="UP000257139">
    <property type="component" value="Unassembled WGS sequence"/>
</dbReference>
<proteinExistence type="predicted"/>
<dbReference type="Gene3D" id="3.30.450.330">
    <property type="match status" value="1"/>
</dbReference>
<dbReference type="PANTHER" id="PTHR30627">
    <property type="entry name" value="PEPTIDOGLYCAN D,D-TRANSPEPTIDASE"/>
    <property type="match status" value="1"/>
</dbReference>
<dbReference type="SUPFAM" id="SSF56519">
    <property type="entry name" value="Penicillin binding protein dimerisation domain"/>
    <property type="match status" value="1"/>
</dbReference>
<name>A0A7Z7JHX7_9BURK</name>
<dbReference type="InterPro" id="IPR005311">
    <property type="entry name" value="PBP_dimer"/>
</dbReference>
<feature type="domain" description="Penicillin-binding protein dimerisation" evidence="5">
    <location>
        <begin position="20"/>
        <end position="129"/>
    </location>
</feature>
<dbReference type="GO" id="GO:0008658">
    <property type="term" value="F:penicillin binding"/>
    <property type="evidence" value="ECO:0007669"/>
    <property type="project" value="InterPro"/>
</dbReference>
<evidence type="ECO:0000256" key="3">
    <source>
        <dbReference type="ARBA" id="ARBA00023136"/>
    </source>
</evidence>
<dbReference type="GO" id="GO:0004180">
    <property type="term" value="F:carboxypeptidase activity"/>
    <property type="evidence" value="ECO:0007669"/>
    <property type="project" value="UniProtKB-KW"/>
</dbReference>
<accession>A0A7Z7JHX7</accession>
<evidence type="ECO:0000259" key="5">
    <source>
        <dbReference type="Pfam" id="PF03717"/>
    </source>
</evidence>
<dbReference type="InterPro" id="IPR050515">
    <property type="entry name" value="Beta-lactam/transpept"/>
</dbReference>
<comment type="subcellular location">
    <subcellularLocation>
        <location evidence="1">Membrane</location>
    </subcellularLocation>
</comment>
<dbReference type="EMBL" id="OGUU01000045">
    <property type="protein sequence ID" value="SPC25738.1"/>
    <property type="molecule type" value="Genomic_DNA"/>
</dbReference>
<dbReference type="SUPFAM" id="SSF56601">
    <property type="entry name" value="beta-lactamase/transpeptidase-like"/>
    <property type="match status" value="1"/>
</dbReference>
<sequence>MRTVWAVPSEVAPNLSETDLKKAADLLDMPAEKLRGKLLNDRRFTYIKRQVSPEIGRQIEALGIPGVYESQEYKRFYPEGEFTAHVVGFTNVEDKGQEGMELGAESLLEGNGGTRHVVRDRIGHTIEELDDSNPAHNGKDVKLTIDTRIQYIAQLALQHTLERTGAMAGTAVVIDVENGDVLALANLPTFDPNDRVHLTGEQLRNRVFTDVFEPGSILKPFTMALALNLHRLTPDTLIDTGPGRYTFEGSTITDDSANGVLSAAAVIQKSSNIGMTKVSTMLRAEEMWKMFTEVGLGQPPRIGFPGAVSGRLRPYRSWRPIEQATMAYG</sequence>
<keyword evidence="2" id="KW-0645">Protease</keyword>
<evidence type="ECO:0000256" key="2">
    <source>
        <dbReference type="ARBA" id="ARBA00022645"/>
    </source>
</evidence>
<reference evidence="6 7" key="1">
    <citation type="submission" date="2018-01" db="EMBL/GenBank/DDBJ databases">
        <authorList>
            <person name="Clerissi C."/>
        </authorList>
    </citation>
    <scope>NUCLEOTIDE SEQUENCE [LARGE SCALE GENOMIC DNA]</scope>
    <source>
        <strain evidence="6">Cupriavidus taiwanensis STM 6021</strain>
    </source>
</reference>
<evidence type="ECO:0000313" key="7">
    <source>
        <dbReference type="Proteomes" id="UP000257139"/>
    </source>
</evidence>
<dbReference type="InterPro" id="IPR001460">
    <property type="entry name" value="PCN-bd_Tpept"/>
</dbReference>
<protein>
    <submittedName>
        <fullName evidence="6">Penicillin-binding protein 2</fullName>
    </submittedName>
</protein>
<organism evidence="6 7">
    <name type="scientific">Cupriavidus taiwanensis</name>
    <dbReference type="NCBI Taxonomy" id="164546"/>
    <lineage>
        <taxon>Bacteria</taxon>
        <taxon>Pseudomonadati</taxon>
        <taxon>Pseudomonadota</taxon>
        <taxon>Betaproteobacteria</taxon>
        <taxon>Burkholderiales</taxon>
        <taxon>Burkholderiaceae</taxon>
        <taxon>Cupriavidus</taxon>
    </lineage>
</organism>
<dbReference type="PANTHER" id="PTHR30627:SF1">
    <property type="entry name" value="PEPTIDOGLYCAN D,D-TRANSPEPTIDASE FTSI"/>
    <property type="match status" value="1"/>
</dbReference>
<keyword evidence="3" id="KW-0472">Membrane</keyword>
<dbReference type="GO" id="GO:0005886">
    <property type="term" value="C:plasma membrane"/>
    <property type="evidence" value="ECO:0007669"/>
    <property type="project" value="TreeGrafter"/>
</dbReference>
<dbReference type="Pfam" id="PF00905">
    <property type="entry name" value="Transpeptidase"/>
    <property type="match status" value="1"/>
</dbReference>
<evidence type="ECO:0000313" key="6">
    <source>
        <dbReference type="EMBL" id="SPC25738.1"/>
    </source>
</evidence>
<dbReference type="InterPro" id="IPR036138">
    <property type="entry name" value="PBP_dimer_sf"/>
</dbReference>
<dbReference type="Gene3D" id="3.40.710.10">
    <property type="entry name" value="DD-peptidase/beta-lactamase superfamily"/>
    <property type="match status" value="1"/>
</dbReference>
<comment type="caution">
    <text evidence="6">The sequence shown here is derived from an EMBL/GenBank/DDBJ whole genome shotgun (WGS) entry which is preliminary data.</text>
</comment>
<keyword evidence="2" id="KW-0121">Carboxypeptidase</keyword>
<dbReference type="AlphaFoldDB" id="A0A7Z7JHX7"/>
<dbReference type="Pfam" id="PF03717">
    <property type="entry name" value="PBP_dimer"/>
    <property type="match status" value="1"/>
</dbReference>
<feature type="domain" description="Penicillin-binding protein transpeptidase" evidence="4">
    <location>
        <begin position="169"/>
        <end position="329"/>
    </location>
</feature>
<gene>
    <name evidence="6" type="ORF">CBM2594_U10239</name>
</gene>
<evidence type="ECO:0000256" key="1">
    <source>
        <dbReference type="ARBA" id="ARBA00004370"/>
    </source>
</evidence>
<dbReference type="InterPro" id="IPR012338">
    <property type="entry name" value="Beta-lactam/transpept-like"/>
</dbReference>
<keyword evidence="2" id="KW-0378">Hydrolase</keyword>
<evidence type="ECO:0000259" key="4">
    <source>
        <dbReference type="Pfam" id="PF00905"/>
    </source>
</evidence>
<dbReference type="GO" id="GO:0071555">
    <property type="term" value="P:cell wall organization"/>
    <property type="evidence" value="ECO:0007669"/>
    <property type="project" value="TreeGrafter"/>
</dbReference>